<dbReference type="HAMAP" id="MF_00276">
    <property type="entry name" value="KdpC"/>
    <property type="match status" value="1"/>
</dbReference>
<dbReference type="Pfam" id="PF02669">
    <property type="entry name" value="KdpC"/>
    <property type="match status" value="2"/>
</dbReference>
<keyword evidence="7 11" id="KW-0630">Potassium</keyword>
<comment type="function">
    <text evidence="11">Part of the high-affinity ATP-driven potassium transport (or Kdp) system, which catalyzes the hydrolysis of ATP coupled with the electrogenic transport of potassium into the cytoplasm. This subunit acts as a catalytic chaperone that increases the ATP-binding affinity of the ATP-hydrolyzing subunit KdpB by the formation of a transient KdpB/KdpC/ATP ternary complex.</text>
</comment>
<evidence type="ECO:0000256" key="2">
    <source>
        <dbReference type="ARBA" id="ARBA00022475"/>
    </source>
</evidence>
<keyword evidence="2 11" id="KW-1003">Cell membrane</keyword>
<keyword evidence="9 11" id="KW-0406">Ion transport</keyword>
<evidence type="ECO:0000256" key="11">
    <source>
        <dbReference type="HAMAP-Rule" id="MF_00276"/>
    </source>
</evidence>
<protein>
    <recommendedName>
        <fullName evidence="11">Potassium-transporting ATPase KdpC subunit</fullName>
    </recommendedName>
    <alternativeName>
        <fullName evidence="11">ATP phosphohydrolase [potassium-transporting] C chain</fullName>
    </alternativeName>
    <alternativeName>
        <fullName evidence="11">Potassium-binding and translocating subunit C</fullName>
    </alternativeName>
    <alternativeName>
        <fullName evidence="11">Potassium-translocating ATPase C chain</fullName>
    </alternativeName>
</protein>
<evidence type="ECO:0000313" key="14">
    <source>
        <dbReference type="Proteomes" id="UP001501509"/>
    </source>
</evidence>
<feature type="region of interest" description="Disordered" evidence="12">
    <location>
        <begin position="77"/>
        <end position="102"/>
    </location>
</feature>
<gene>
    <name evidence="11" type="primary">kdpC</name>
    <name evidence="13" type="ORF">GCM10010411_53020</name>
</gene>
<comment type="caution">
    <text evidence="13">The sequence shown here is derived from an EMBL/GenBank/DDBJ whole genome shotgun (WGS) entry which is preliminary data.</text>
</comment>
<proteinExistence type="inferred from homology"/>
<comment type="subcellular location">
    <subcellularLocation>
        <location evidence="11">Cell membrane</location>
        <topology evidence="11">Single-pass membrane protein</topology>
    </subcellularLocation>
</comment>
<name>A0ABN3Q106_9ACTN</name>
<evidence type="ECO:0000256" key="1">
    <source>
        <dbReference type="ARBA" id="ARBA00022448"/>
    </source>
</evidence>
<keyword evidence="14" id="KW-1185">Reference proteome</keyword>
<dbReference type="PANTHER" id="PTHR30042">
    <property type="entry name" value="POTASSIUM-TRANSPORTING ATPASE C CHAIN"/>
    <property type="match status" value="1"/>
</dbReference>
<evidence type="ECO:0000256" key="7">
    <source>
        <dbReference type="ARBA" id="ARBA00022958"/>
    </source>
</evidence>
<evidence type="ECO:0000256" key="8">
    <source>
        <dbReference type="ARBA" id="ARBA00022989"/>
    </source>
</evidence>
<evidence type="ECO:0000256" key="6">
    <source>
        <dbReference type="ARBA" id="ARBA00022840"/>
    </source>
</evidence>
<keyword evidence="5 11" id="KW-0547">Nucleotide-binding</keyword>
<keyword evidence="8 11" id="KW-1133">Transmembrane helix</keyword>
<comment type="similarity">
    <text evidence="11">Belongs to the KdpC family.</text>
</comment>
<sequence length="305" mass="32076">MRLPVWVRQHLAALRALLVFTVLLGIVYPLAVFTVAQLPGLKHKANGSIVTVNGRAVGSSGIGQAFTDADGDPLKQYFQSRPSNAGDGYDPTASSASNLGPESIVDTLPDPKLVTAGKEDENAEQSLLTQVCERSKAAGELDGVDGSRPFCTKGGVGAVLAVFGERTTAGAVPHPTRVVSLNEQEGVVKAPFVATYQGVRVELAKFGEDYAKGLLVPIKGNAPAKPAVPPDAVTGSGSGLDPHISPEYAAIQIKRVAQSRGISPVQVEKLVKEHQTGRALGFMGEPTVNVLKLNLALDKQYPVRR</sequence>
<organism evidence="13 14">
    <name type="scientific">Actinomadura fulvescens</name>
    <dbReference type="NCBI Taxonomy" id="46160"/>
    <lineage>
        <taxon>Bacteria</taxon>
        <taxon>Bacillati</taxon>
        <taxon>Actinomycetota</taxon>
        <taxon>Actinomycetes</taxon>
        <taxon>Streptosporangiales</taxon>
        <taxon>Thermomonosporaceae</taxon>
        <taxon>Actinomadura</taxon>
    </lineage>
</organism>
<accession>A0ABN3Q106</accession>
<evidence type="ECO:0000256" key="10">
    <source>
        <dbReference type="ARBA" id="ARBA00023136"/>
    </source>
</evidence>
<evidence type="ECO:0000313" key="13">
    <source>
        <dbReference type="EMBL" id="GAA2611856.1"/>
    </source>
</evidence>
<keyword evidence="6 11" id="KW-0067">ATP-binding</keyword>
<dbReference type="Proteomes" id="UP001501509">
    <property type="component" value="Unassembled WGS sequence"/>
</dbReference>
<dbReference type="InterPro" id="IPR003820">
    <property type="entry name" value="KdpC"/>
</dbReference>
<reference evidence="13 14" key="1">
    <citation type="journal article" date="2019" name="Int. J. Syst. Evol. Microbiol.">
        <title>The Global Catalogue of Microorganisms (GCM) 10K type strain sequencing project: providing services to taxonomists for standard genome sequencing and annotation.</title>
        <authorList>
            <consortium name="The Broad Institute Genomics Platform"/>
            <consortium name="The Broad Institute Genome Sequencing Center for Infectious Disease"/>
            <person name="Wu L."/>
            <person name="Ma J."/>
        </authorList>
    </citation>
    <scope>NUCLEOTIDE SEQUENCE [LARGE SCALE GENOMIC DNA]</scope>
    <source>
        <strain evidence="13 14">JCM 6833</strain>
    </source>
</reference>
<keyword evidence="10 11" id="KW-0472">Membrane</keyword>
<keyword evidence="1 11" id="KW-0813">Transport</keyword>
<evidence type="ECO:0000256" key="12">
    <source>
        <dbReference type="SAM" id="MobiDB-lite"/>
    </source>
</evidence>
<evidence type="ECO:0000256" key="3">
    <source>
        <dbReference type="ARBA" id="ARBA00022538"/>
    </source>
</evidence>
<evidence type="ECO:0000256" key="5">
    <source>
        <dbReference type="ARBA" id="ARBA00022741"/>
    </source>
</evidence>
<comment type="subunit">
    <text evidence="11">The system is composed of three essential subunits: KdpA, KdpB and KdpC.</text>
</comment>
<keyword evidence="3 11" id="KW-0633">Potassium transport</keyword>
<dbReference type="EMBL" id="BAAATD010000007">
    <property type="protein sequence ID" value="GAA2611856.1"/>
    <property type="molecule type" value="Genomic_DNA"/>
</dbReference>
<feature type="transmembrane region" description="Helical" evidence="11">
    <location>
        <begin position="12"/>
        <end position="36"/>
    </location>
</feature>
<evidence type="ECO:0000256" key="9">
    <source>
        <dbReference type="ARBA" id="ARBA00023065"/>
    </source>
</evidence>
<dbReference type="RefSeq" id="WP_344545105.1">
    <property type="nucleotide sequence ID" value="NZ_BAAATD010000007.1"/>
</dbReference>
<keyword evidence="4 11" id="KW-0812">Transmembrane</keyword>
<dbReference type="PANTHER" id="PTHR30042:SF2">
    <property type="entry name" value="POTASSIUM-TRANSPORTING ATPASE KDPC SUBUNIT"/>
    <property type="match status" value="1"/>
</dbReference>
<evidence type="ECO:0000256" key="4">
    <source>
        <dbReference type="ARBA" id="ARBA00022692"/>
    </source>
</evidence>